<feature type="chain" id="PRO_5016248568" description="Outer membrane protein with beta-barrel domain" evidence="1">
    <location>
        <begin position="20"/>
        <end position="186"/>
    </location>
</feature>
<accession>A0A315Z6W3</accession>
<dbReference type="RefSeq" id="WP_109621612.1">
    <property type="nucleotide sequence ID" value="NZ_QGDO01000007.1"/>
</dbReference>
<dbReference type="AlphaFoldDB" id="A0A315Z6W3"/>
<feature type="signal peptide" evidence="1">
    <location>
        <begin position="1"/>
        <end position="19"/>
    </location>
</feature>
<sequence>MKKLSILLLLFLGSFNLFAQVSSDKALMAGVGYALSSNRESDGQGMSYQFGYQLPIGIKKRIRFIPSLTFGTFTENGFDTEFGINSYFNSTNLKLDLNFDVIKIESFSFILGTGIGGNYSTGLTIAGTSNTIRESHLTTNLLLGFRVNPPNHRLGYELNLFNASLNFMSWYAEASPFQFRVFWKYK</sequence>
<evidence type="ECO:0000313" key="3">
    <source>
        <dbReference type="Proteomes" id="UP000245535"/>
    </source>
</evidence>
<proteinExistence type="predicted"/>
<keyword evidence="3" id="KW-1185">Reference proteome</keyword>
<organism evidence="2 3">
    <name type="scientific">Sediminitomix flava</name>
    <dbReference type="NCBI Taxonomy" id="379075"/>
    <lineage>
        <taxon>Bacteria</taxon>
        <taxon>Pseudomonadati</taxon>
        <taxon>Bacteroidota</taxon>
        <taxon>Cytophagia</taxon>
        <taxon>Cytophagales</taxon>
        <taxon>Flammeovirgaceae</taxon>
        <taxon>Sediminitomix</taxon>
    </lineage>
</organism>
<comment type="caution">
    <text evidence="2">The sequence shown here is derived from an EMBL/GenBank/DDBJ whole genome shotgun (WGS) entry which is preliminary data.</text>
</comment>
<dbReference type="Proteomes" id="UP000245535">
    <property type="component" value="Unassembled WGS sequence"/>
</dbReference>
<gene>
    <name evidence="2" type="ORF">BC781_10785</name>
</gene>
<reference evidence="2 3" key="1">
    <citation type="submission" date="2018-03" db="EMBL/GenBank/DDBJ databases">
        <title>Genomic Encyclopedia of Archaeal and Bacterial Type Strains, Phase II (KMG-II): from individual species to whole genera.</title>
        <authorList>
            <person name="Goeker M."/>
        </authorList>
    </citation>
    <scope>NUCLEOTIDE SEQUENCE [LARGE SCALE GENOMIC DNA]</scope>
    <source>
        <strain evidence="2 3">DSM 28229</strain>
    </source>
</reference>
<evidence type="ECO:0008006" key="4">
    <source>
        <dbReference type="Google" id="ProtNLM"/>
    </source>
</evidence>
<dbReference type="EMBL" id="QGDO01000007">
    <property type="protein sequence ID" value="PWJ38495.1"/>
    <property type="molecule type" value="Genomic_DNA"/>
</dbReference>
<evidence type="ECO:0000313" key="2">
    <source>
        <dbReference type="EMBL" id="PWJ38495.1"/>
    </source>
</evidence>
<protein>
    <recommendedName>
        <fullName evidence="4">Outer membrane protein with beta-barrel domain</fullName>
    </recommendedName>
</protein>
<dbReference type="OrthoDB" id="1354859at2"/>
<name>A0A315Z6W3_SEDFL</name>
<evidence type="ECO:0000256" key="1">
    <source>
        <dbReference type="SAM" id="SignalP"/>
    </source>
</evidence>
<keyword evidence="1" id="KW-0732">Signal</keyword>